<evidence type="ECO:0000256" key="1">
    <source>
        <dbReference type="SAM" id="Phobius"/>
    </source>
</evidence>
<geneLocation type="plasmid" evidence="2">
    <name>p1</name>
</geneLocation>
<organism evidence="2">
    <name type="scientific">Vibrio chaetopteri</name>
    <dbReference type="NCBI Taxonomy" id="3016528"/>
    <lineage>
        <taxon>Bacteria</taxon>
        <taxon>Pseudomonadati</taxon>
        <taxon>Pseudomonadota</taxon>
        <taxon>Gammaproteobacteria</taxon>
        <taxon>Vibrionales</taxon>
        <taxon>Vibrionaceae</taxon>
        <taxon>Vibrio</taxon>
    </lineage>
</organism>
<dbReference type="RefSeq" id="WP_353500317.1">
    <property type="nucleotide sequence ID" value="NZ_CP115922.1"/>
</dbReference>
<dbReference type="KEGG" id="vck:PG915_24995"/>
<sequence>MKWRIVIFVIVFNCGLMLFLENQVKVERLKTMSGLAASLYEVTPISSKAMSEPLLARNRAFAESQGGIQRVRLVTQNCENTAPEIILCHGSFQTDFKNGESSLLWSVSVSFDTPDVGKITDIGNDVAMINTLSSPPFFLSLRSKMEALWIA</sequence>
<protein>
    <submittedName>
        <fullName evidence="2">Uncharacterized protein</fullName>
    </submittedName>
</protein>
<keyword evidence="2" id="KW-0614">Plasmid</keyword>
<keyword evidence="1" id="KW-0812">Transmembrane</keyword>
<keyword evidence="1" id="KW-0472">Membrane</keyword>
<accession>A0AAU8BSD4</accession>
<proteinExistence type="predicted"/>
<gene>
    <name evidence="2" type="ORF">PG915_24995</name>
</gene>
<reference evidence="2" key="1">
    <citation type="submission" date="2023-01" db="EMBL/GenBank/DDBJ databases">
        <title>Vibrio sp. CB1-14 genome sequencing.</title>
        <authorList>
            <person name="Otstavnykh N."/>
            <person name="Isaeva M."/>
            <person name="Meleshko D."/>
        </authorList>
    </citation>
    <scope>NUCLEOTIDE SEQUENCE</scope>
    <source>
        <strain evidence="2">CB1-14</strain>
        <plasmid evidence="2">p1</plasmid>
    </source>
</reference>
<name>A0AAU8BSD4_9VIBR</name>
<dbReference type="AlphaFoldDB" id="A0AAU8BSD4"/>
<feature type="transmembrane region" description="Helical" evidence="1">
    <location>
        <begin position="6"/>
        <end position="24"/>
    </location>
</feature>
<keyword evidence="1" id="KW-1133">Transmembrane helix</keyword>
<evidence type="ECO:0000313" key="2">
    <source>
        <dbReference type="EMBL" id="XCD19196.1"/>
    </source>
</evidence>
<dbReference type="EMBL" id="CP115922">
    <property type="protein sequence ID" value="XCD19196.1"/>
    <property type="molecule type" value="Genomic_DNA"/>
</dbReference>